<evidence type="ECO:0000313" key="1">
    <source>
        <dbReference type="EMBL" id="SVC75479.1"/>
    </source>
</evidence>
<proteinExistence type="predicted"/>
<protein>
    <submittedName>
        <fullName evidence="1">Uncharacterized protein</fullName>
    </submittedName>
</protein>
<dbReference type="AlphaFoldDB" id="A0A382PQ42"/>
<dbReference type="EMBL" id="UINC01108971">
    <property type="protein sequence ID" value="SVC75479.1"/>
    <property type="molecule type" value="Genomic_DNA"/>
</dbReference>
<feature type="non-terminal residue" evidence="1">
    <location>
        <position position="1"/>
    </location>
</feature>
<name>A0A382PQ42_9ZZZZ</name>
<feature type="non-terminal residue" evidence="1">
    <location>
        <position position="28"/>
    </location>
</feature>
<organism evidence="1">
    <name type="scientific">marine metagenome</name>
    <dbReference type="NCBI Taxonomy" id="408172"/>
    <lineage>
        <taxon>unclassified sequences</taxon>
        <taxon>metagenomes</taxon>
        <taxon>ecological metagenomes</taxon>
    </lineage>
</organism>
<reference evidence="1" key="1">
    <citation type="submission" date="2018-05" db="EMBL/GenBank/DDBJ databases">
        <authorList>
            <person name="Lanie J.A."/>
            <person name="Ng W.-L."/>
            <person name="Kazmierczak K.M."/>
            <person name="Andrzejewski T.M."/>
            <person name="Davidsen T.M."/>
            <person name="Wayne K.J."/>
            <person name="Tettelin H."/>
            <person name="Glass J.I."/>
            <person name="Rusch D."/>
            <person name="Podicherti R."/>
            <person name="Tsui H.-C.T."/>
            <person name="Winkler M.E."/>
        </authorList>
    </citation>
    <scope>NUCLEOTIDE SEQUENCE</scope>
</reference>
<gene>
    <name evidence="1" type="ORF">METZ01_LOCUS328333</name>
</gene>
<sequence length="28" mass="3088">RCNAVPGKNDCGPLQDRFAPAQRECRSV</sequence>
<accession>A0A382PQ42</accession>